<accession>A0A0E3RMN8</accession>
<proteinExistence type="predicted"/>
<dbReference type="PATRIC" id="fig|1434114.4.peg.2171"/>
<sequence length="221" mass="26396">MIPYKVKEIKNLEDVKREYKTFSPDMLQEKKVKEFIEEEFNILLEDKIERLCYDTIDMDVVAKCRCAYFGITTRVLGKSEACDLYKVTEKQFDYYIGFKRDEWEGYCVAVLNEINKVAEARGVYNWLWAVDHINDQMIKWGWDLKDIKILVKRMVKAGFNPWSLTEDTVGDFIYSLPGHGFYEIALKDGKESFTAYDPTGKREEQYRRRLQRNKQEQTEYY</sequence>
<dbReference type="RefSeq" id="WP_048040580.1">
    <property type="nucleotide sequence ID" value="NZ_CP009513.1"/>
</dbReference>
<evidence type="ECO:0000313" key="1">
    <source>
        <dbReference type="EMBL" id="AKB68258.1"/>
    </source>
</evidence>
<dbReference type="HOGENOM" id="CLU_1248296_0_0_2"/>
<evidence type="ECO:0000313" key="2">
    <source>
        <dbReference type="Proteomes" id="UP000033063"/>
    </source>
</evidence>
<protein>
    <submittedName>
        <fullName evidence="1">Uncharacterized protein</fullName>
    </submittedName>
</protein>
<gene>
    <name evidence="1" type="ORF">MSMAL_1715</name>
</gene>
<dbReference type="GeneID" id="24877959"/>
<dbReference type="EMBL" id="CP009513">
    <property type="protein sequence ID" value="AKB68258.1"/>
    <property type="molecule type" value="Genomic_DNA"/>
</dbReference>
<dbReference type="AlphaFoldDB" id="A0A0E3RMN8"/>
<dbReference type="Proteomes" id="UP000033063">
    <property type="component" value="Chromosome"/>
</dbReference>
<organism evidence="1 2">
    <name type="scientific">Methanosarcina mazei LYC</name>
    <dbReference type="NCBI Taxonomy" id="1434114"/>
    <lineage>
        <taxon>Archaea</taxon>
        <taxon>Methanobacteriati</taxon>
        <taxon>Methanobacteriota</taxon>
        <taxon>Stenosarchaea group</taxon>
        <taxon>Methanomicrobia</taxon>
        <taxon>Methanosarcinales</taxon>
        <taxon>Methanosarcinaceae</taxon>
        <taxon>Methanosarcina</taxon>
    </lineage>
</organism>
<name>A0A0E3RMN8_METMZ</name>
<reference evidence="1 2" key="1">
    <citation type="submission" date="2014-07" db="EMBL/GenBank/DDBJ databases">
        <title>Methanogenic archaea and the global carbon cycle.</title>
        <authorList>
            <person name="Henriksen J.R."/>
            <person name="Luke J."/>
            <person name="Reinhart S."/>
            <person name="Benedict M.N."/>
            <person name="Youngblut N.D."/>
            <person name="Metcalf M.E."/>
            <person name="Whitaker R.J."/>
            <person name="Metcalf W.W."/>
        </authorList>
    </citation>
    <scope>NUCLEOTIDE SEQUENCE [LARGE SCALE GENOMIC DNA]</scope>
    <source>
        <strain evidence="1 2">LYC</strain>
    </source>
</reference>